<accession>A0A496PN29</accession>
<dbReference type="InterPro" id="IPR004843">
    <property type="entry name" value="Calcineurin-like_PHP"/>
</dbReference>
<evidence type="ECO:0000256" key="4">
    <source>
        <dbReference type="ARBA" id="ARBA00022722"/>
    </source>
</evidence>
<dbReference type="GO" id="GO:0006260">
    <property type="term" value="P:DNA replication"/>
    <property type="evidence" value="ECO:0007669"/>
    <property type="project" value="UniProtKB-KW"/>
</dbReference>
<evidence type="ECO:0000256" key="5">
    <source>
        <dbReference type="ARBA" id="ARBA00022801"/>
    </source>
</evidence>
<dbReference type="GO" id="GO:0008408">
    <property type="term" value="F:3'-5' exonuclease activity"/>
    <property type="evidence" value="ECO:0007669"/>
    <property type="project" value="InterPro"/>
</dbReference>
<dbReference type="SUPFAM" id="SSF56300">
    <property type="entry name" value="Metallo-dependent phosphatases"/>
    <property type="match status" value="1"/>
</dbReference>
<comment type="caution">
    <text evidence="10">The sequence shown here is derived from an EMBL/GenBank/DDBJ whole genome shotgun (WGS) entry which is preliminary data.</text>
</comment>
<dbReference type="InterPro" id="IPR041796">
    <property type="entry name" value="Mre11_N"/>
</dbReference>
<keyword evidence="7" id="KW-0235">DNA replication</keyword>
<protein>
    <recommendedName>
        <fullName evidence="3 7">Nuclease SbcCD subunit D</fullName>
    </recommendedName>
</protein>
<dbReference type="Gene3D" id="3.60.21.10">
    <property type="match status" value="1"/>
</dbReference>
<evidence type="ECO:0000256" key="3">
    <source>
        <dbReference type="ARBA" id="ARBA00013365"/>
    </source>
</evidence>
<dbReference type="EMBL" id="QQXL01000001">
    <property type="protein sequence ID" value="RKW71889.1"/>
    <property type="molecule type" value="Genomic_DNA"/>
</dbReference>
<keyword evidence="11" id="KW-1185">Reference proteome</keyword>
<evidence type="ECO:0000256" key="1">
    <source>
        <dbReference type="ARBA" id="ARBA00010555"/>
    </source>
</evidence>
<evidence type="ECO:0000259" key="8">
    <source>
        <dbReference type="Pfam" id="PF00149"/>
    </source>
</evidence>
<dbReference type="PANTHER" id="PTHR30337">
    <property type="entry name" value="COMPONENT OF ATP-DEPENDENT DSDNA EXONUCLEASE"/>
    <property type="match status" value="1"/>
</dbReference>
<proteinExistence type="inferred from homology"/>
<keyword evidence="5 7" id="KW-0378">Hydrolase</keyword>
<dbReference type="GO" id="GO:0006310">
    <property type="term" value="P:DNA recombination"/>
    <property type="evidence" value="ECO:0007669"/>
    <property type="project" value="UniProtKB-KW"/>
</dbReference>
<feature type="domain" description="Nuclease SbcCD subunit D C-terminal" evidence="9">
    <location>
        <begin position="271"/>
        <end position="354"/>
    </location>
</feature>
<dbReference type="Proteomes" id="UP000273119">
    <property type="component" value="Unassembled WGS sequence"/>
</dbReference>
<evidence type="ECO:0000313" key="11">
    <source>
        <dbReference type="Proteomes" id="UP000273119"/>
    </source>
</evidence>
<dbReference type="RefSeq" id="WP_121484150.1">
    <property type="nucleotide sequence ID" value="NZ_QQXL01000001.1"/>
</dbReference>
<evidence type="ECO:0000256" key="7">
    <source>
        <dbReference type="RuleBase" id="RU363069"/>
    </source>
</evidence>
<evidence type="ECO:0000256" key="6">
    <source>
        <dbReference type="ARBA" id="ARBA00022839"/>
    </source>
</evidence>
<dbReference type="AlphaFoldDB" id="A0A496PN29"/>
<dbReference type="Pfam" id="PF12320">
    <property type="entry name" value="SbcD_C"/>
    <property type="match status" value="1"/>
</dbReference>
<evidence type="ECO:0000259" key="9">
    <source>
        <dbReference type="Pfam" id="PF12320"/>
    </source>
</evidence>
<comment type="similarity">
    <text evidence="1 7">Belongs to the SbcD family.</text>
</comment>
<dbReference type="CDD" id="cd00840">
    <property type="entry name" value="MPP_Mre11_N"/>
    <property type="match status" value="1"/>
</dbReference>
<keyword evidence="6 7" id="KW-0269">Exonuclease</keyword>
<dbReference type="InterPro" id="IPR050535">
    <property type="entry name" value="DNA_Repair-Maintenance_Comp"/>
</dbReference>
<evidence type="ECO:0000313" key="10">
    <source>
        <dbReference type="EMBL" id="RKW71889.1"/>
    </source>
</evidence>
<name>A0A496PN29_9MICC</name>
<dbReference type="PANTHER" id="PTHR30337:SF0">
    <property type="entry name" value="NUCLEASE SBCCD SUBUNIT D"/>
    <property type="match status" value="1"/>
</dbReference>
<keyword evidence="7" id="KW-0233">DNA recombination</keyword>
<keyword evidence="4 7" id="KW-0540">Nuclease</keyword>
<comment type="function">
    <text evidence="7">SbcCD cleaves DNA hairpin structures. These structures can inhibit DNA replication and are intermediates in certain DNA recombination reactions. The complex acts as a 3'-&gt;5' double strand exonuclease that can open hairpins. It also has a 5' single-strand endonuclease activity.</text>
</comment>
<organism evidence="10 11">
    <name type="scientific">Galactobacter caseinivorans</name>
    <dbReference type="NCBI Taxonomy" id="2676123"/>
    <lineage>
        <taxon>Bacteria</taxon>
        <taxon>Bacillati</taxon>
        <taxon>Actinomycetota</taxon>
        <taxon>Actinomycetes</taxon>
        <taxon>Micrococcales</taxon>
        <taxon>Micrococcaceae</taxon>
        <taxon>Galactobacter</taxon>
    </lineage>
</organism>
<dbReference type="Pfam" id="PF00149">
    <property type="entry name" value="Metallophos"/>
    <property type="match status" value="1"/>
</dbReference>
<dbReference type="NCBIfam" id="TIGR00619">
    <property type="entry name" value="sbcd"/>
    <property type="match status" value="1"/>
</dbReference>
<dbReference type="GO" id="GO:0004519">
    <property type="term" value="F:endonuclease activity"/>
    <property type="evidence" value="ECO:0007669"/>
    <property type="project" value="UniProtKB-KW"/>
</dbReference>
<dbReference type="InterPro" id="IPR004593">
    <property type="entry name" value="SbcD"/>
</dbReference>
<dbReference type="InterPro" id="IPR026843">
    <property type="entry name" value="SbcD_C"/>
</dbReference>
<evidence type="ECO:0000256" key="2">
    <source>
        <dbReference type="ARBA" id="ARBA00011322"/>
    </source>
</evidence>
<keyword evidence="7" id="KW-0255">Endonuclease</keyword>
<gene>
    <name evidence="7 10" type="primary">sbcD</name>
    <name evidence="10" type="ORF">DWQ67_03400</name>
</gene>
<dbReference type="InterPro" id="IPR029052">
    <property type="entry name" value="Metallo-depent_PP-like"/>
</dbReference>
<sequence>MRFLHTSDWHLGRTFHGSSLLAEQAQAMDRIVDAVVEHGVDAVLLAGDVYDRALPAVDVVQLFDRTLARIVAAGAAVIITSGNHDSAVRLGFGGALMEGAGVHLRTAVSEVERPVVFPGDAEDVLVYGIPYLEPRLVAEQLGLQPGAGHEPVIRAAVGALSKDAQRRESERGRPQRTVVLAHLFAAGGEESESERPLAVGELDRVPATVFGGVDYAALGHLHGAQAPLPTVRYSGSPLPYSFSEAEQQKVGLLVDVEPGEPVVITELAWDPPRALRRLRGRLEELLEDPSLEDATQAWCQFTLTDAERPARPMERLRERFPHALVLLFDPQGAPPKERLGYRDRLRQAQDPTEVALGFVDHVRGRGADTEETALLTELVHGAGVGQTEGQR</sequence>
<reference evidence="10 11" key="1">
    <citation type="submission" date="2018-07" db="EMBL/GenBank/DDBJ databases">
        <title>Arthrobacter sp. nov., isolated from raw cow's milk with high bacterial count.</title>
        <authorList>
            <person name="Hahne J."/>
            <person name="Isele D."/>
            <person name="Lipski A."/>
        </authorList>
    </citation>
    <scope>NUCLEOTIDE SEQUENCE [LARGE SCALE GENOMIC DNA]</scope>
    <source>
        <strain evidence="10 11">JZ R-183</strain>
    </source>
</reference>
<feature type="domain" description="Calcineurin-like phosphoesterase" evidence="8">
    <location>
        <begin position="1"/>
        <end position="96"/>
    </location>
</feature>
<comment type="subunit">
    <text evidence="2 7">Heterodimer of SbcC and SbcD.</text>
</comment>